<protein>
    <submittedName>
        <fullName evidence="1">Uncharacterized protein</fullName>
    </submittedName>
</protein>
<keyword evidence="2" id="KW-1185">Reference proteome</keyword>
<reference evidence="2" key="1">
    <citation type="journal article" date="2022" name="Mol. Ecol. Resour.">
        <title>The genomes of chicory, endive, great burdock and yacon provide insights into Asteraceae palaeo-polyploidization history and plant inulin production.</title>
        <authorList>
            <person name="Fan W."/>
            <person name="Wang S."/>
            <person name="Wang H."/>
            <person name="Wang A."/>
            <person name="Jiang F."/>
            <person name="Liu H."/>
            <person name="Zhao H."/>
            <person name="Xu D."/>
            <person name="Zhang Y."/>
        </authorList>
    </citation>
    <scope>NUCLEOTIDE SEQUENCE [LARGE SCALE GENOMIC DNA]</scope>
    <source>
        <strain evidence="2">cv. Yunnan</strain>
    </source>
</reference>
<proteinExistence type="predicted"/>
<evidence type="ECO:0000313" key="1">
    <source>
        <dbReference type="EMBL" id="KAI3784813.1"/>
    </source>
</evidence>
<dbReference type="Proteomes" id="UP001056120">
    <property type="component" value="Linkage Group LG14"/>
</dbReference>
<sequence length="572" mass="64225">MATFSMTRMMTNERIKNAPNFNFDFQYCNFTVNQGWYCNFTHAVHALLFSILQLIPYVTLITLRFFNVAFSVFPLAYVATNQMPYKERKARETSQFDSAVPTVVVPVSSAGGVVLSPLCVALVFDVAFSVFPPVHVHKSNSLQRKREREIDASASFRSGTFEVKRFLKFYQLAMGKSPGKWIKAVLFGKKSSKSNLSKDSTLDKKTSITINSHSKDLGADSMVISSPVRHIINVNGEQTQLEKRCSANLMHDTAENLRNTVGFNAANDDELIRLEQAATKAQAAFRGYLARQAFWALKGIIRLQALARGHLVRRQAVATLACMRAIVEFQALVRGQKVRLSRNGPQILQKRTPGDPVHKERANLLQTSLKSEKLSKNAFGVKLVTSSKTIMPLNIQYDPDEPNSVKNWLERWSSSHFWDPLPQPKKTLNIKPKRKQTKSQSQETETTKPKRTIRKVPAPSLNNYSNLAENEKTKRTARKISTPQPESVQDKSHSELEKVKHSLRKISVSAAGGSEMSTIEKVNELNVMVAEPLPAPPLEDKSLDANGKGVSKTNKPQIFLRDEKVISAGWRR</sequence>
<reference evidence="1 2" key="2">
    <citation type="journal article" date="2022" name="Mol. Ecol. Resour.">
        <title>The genomes of chicory, endive, great burdock and yacon provide insights into Asteraceae paleo-polyploidization history and plant inulin production.</title>
        <authorList>
            <person name="Fan W."/>
            <person name="Wang S."/>
            <person name="Wang H."/>
            <person name="Wang A."/>
            <person name="Jiang F."/>
            <person name="Liu H."/>
            <person name="Zhao H."/>
            <person name="Xu D."/>
            <person name="Zhang Y."/>
        </authorList>
    </citation>
    <scope>NUCLEOTIDE SEQUENCE [LARGE SCALE GENOMIC DNA]</scope>
    <source>
        <strain evidence="2">cv. Yunnan</strain>
        <tissue evidence="1">Leaves</tissue>
    </source>
</reference>
<gene>
    <name evidence="1" type="ORF">L1987_43918</name>
</gene>
<accession>A0ACB9GNR0</accession>
<name>A0ACB9GNR0_9ASTR</name>
<comment type="caution">
    <text evidence="1">The sequence shown here is derived from an EMBL/GenBank/DDBJ whole genome shotgun (WGS) entry which is preliminary data.</text>
</comment>
<evidence type="ECO:0000313" key="2">
    <source>
        <dbReference type="Proteomes" id="UP001056120"/>
    </source>
</evidence>
<organism evidence="1 2">
    <name type="scientific">Smallanthus sonchifolius</name>
    <dbReference type="NCBI Taxonomy" id="185202"/>
    <lineage>
        <taxon>Eukaryota</taxon>
        <taxon>Viridiplantae</taxon>
        <taxon>Streptophyta</taxon>
        <taxon>Embryophyta</taxon>
        <taxon>Tracheophyta</taxon>
        <taxon>Spermatophyta</taxon>
        <taxon>Magnoliopsida</taxon>
        <taxon>eudicotyledons</taxon>
        <taxon>Gunneridae</taxon>
        <taxon>Pentapetalae</taxon>
        <taxon>asterids</taxon>
        <taxon>campanulids</taxon>
        <taxon>Asterales</taxon>
        <taxon>Asteraceae</taxon>
        <taxon>Asteroideae</taxon>
        <taxon>Heliantheae alliance</taxon>
        <taxon>Millerieae</taxon>
        <taxon>Smallanthus</taxon>
    </lineage>
</organism>
<dbReference type="EMBL" id="CM042031">
    <property type="protein sequence ID" value="KAI3784813.1"/>
    <property type="molecule type" value="Genomic_DNA"/>
</dbReference>